<dbReference type="InterPro" id="IPR027417">
    <property type="entry name" value="P-loop_NTPase"/>
</dbReference>
<dbReference type="InterPro" id="IPR010285">
    <property type="entry name" value="DNA_helicase_pif1-like_DEAD"/>
</dbReference>
<name>A0A7D9DBY5_PARCT</name>
<dbReference type="PANTHER" id="PTHR47642">
    <property type="entry name" value="ATP-DEPENDENT DNA HELICASE"/>
    <property type="match status" value="1"/>
</dbReference>
<evidence type="ECO:0000313" key="3">
    <source>
        <dbReference type="EMBL" id="CAB3981973.1"/>
    </source>
</evidence>
<reference evidence="3" key="1">
    <citation type="submission" date="2020-04" db="EMBL/GenBank/DDBJ databases">
        <authorList>
            <person name="Alioto T."/>
            <person name="Alioto T."/>
            <person name="Gomez Garrido J."/>
        </authorList>
    </citation>
    <scope>NUCLEOTIDE SEQUENCE</scope>
    <source>
        <strain evidence="3">A484AB</strain>
    </source>
</reference>
<dbReference type="GO" id="GO:0000723">
    <property type="term" value="P:telomere maintenance"/>
    <property type="evidence" value="ECO:0007669"/>
    <property type="project" value="InterPro"/>
</dbReference>
<dbReference type="GO" id="GO:0043139">
    <property type="term" value="F:5'-3' DNA helicase activity"/>
    <property type="evidence" value="ECO:0007669"/>
    <property type="project" value="UniProtKB-EC"/>
</dbReference>
<dbReference type="SUPFAM" id="SSF56219">
    <property type="entry name" value="DNase I-like"/>
    <property type="match status" value="1"/>
</dbReference>
<dbReference type="OrthoDB" id="6098332at2759"/>
<evidence type="ECO:0000259" key="2">
    <source>
        <dbReference type="Pfam" id="PF05970"/>
    </source>
</evidence>
<organism evidence="3 4">
    <name type="scientific">Paramuricea clavata</name>
    <name type="common">Red gorgonian</name>
    <name type="synonym">Violescent sea-whip</name>
    <dbReference type="NCBI Taxonomy" id="317549"/>
    <lineage>
        <taxon>Eukaryota</taxon>
        <taxon>Metazoa</taxon>
        <taxon>Cnidaria</taxon>
        <taxon>Anthozoa</taxon>
        <taxon>Octocorallia</taxon>
        <taxon>Malacalcyonacea</taxon>
        <taxon>Plexauridae</taxon>
        <taxon>Paramuricea</taxon>
    </lineage>
</organism>
<dbReference type="InterPro" id="IPR036691">
    <property type="entry name" value="Endo/exonu/phosph_ase_sf"/>
</dbReference>
<keyword evidence="1" id="KW-0234">DNA repair</keyword>
<dbReference type="SUPFAM" id="SSF52540">
    <property type="entry name" value="P-loop containing nucleoside triphosphate hydrolases"/>
    <property type="match status" value="2"/>
</dbReference>
<dbReference type="Pfam" id="PF05970">
    <property type="entry name" value="PIF1"/>
    <property type="match status" value="1"/>
</dbReference>
<comment type="similarity">
    <text evidence="1">Belongs to the helicase family.</text>
</comment>
<gene>
    <name evidence="3" type="ORF">PACLA_8A014801</name>
</gene>
<comment type="cofactor">
    <cofactor evidence="1">
        <name>Mg(2+)</name>
        <dbReference type="ChEBI" id="CHEBI:18420"/>
    </cofactor>
</comment>
<feature type="domain" description="DNA helicase Pif1-like DEAD-box helicase" evidence="2">
    <location>
        <begin position="92"/>
        <end position="170"/>
    </location>
</feature>
<dbReference type="GO" id="GO:0006310">
    <property type="term" value="P:DNA recombination"/>
    <property type="evidence" value="ECO:0007669"/>
    <property type="project" value="UniProtKB-KW"/>
</dbReference>
<evidence type="ECO:0000256" key="1">
    <source>
        <dbReference type="RuleBase" id="RU363044"/>
    </source>
</evidence>
<keyword evidence="1" id="KW-0227">DNA damage</keyword>
<dbReference type="GO" id="GO:0016787">
    <property type="term" value="F:hydrolase activity"/>
    <property type="evidence" value="ECO:0007669"/>
    <property type="project" value="UniProtKB-KW"/>
</dbReference>
<dbReference type="GO" id="GO:0005524">
    <property type="term" value="F:ATP binding"/>
    <property type="evidence" value="ECO:0007669"/>
    <property type="project" value="UniProtKB-KW"/>
</dbReference>
<dbReference type="PANTHER" id="PTHR47642:SF5">
    <property type="entry name" value="ATP-DEPENDENT DNA HELICASE"/>
    <property type="match status" value="1"/>
</dbReference>
<keyword evidence="1 3" id="KW-0347">Helicase</keyword>
<keyword evidence="4" id="KW-1185">Reference proteome</keyword>
<keyword evidence="1" id="KW-0378">Hydrolase</keyword>
<comment type="catalytic activity">
    <reaction evidence="1">
        <text>ATP + H2O = ADP + phosphate + H(+)</text>
        <dbReference type="Rhea" id="RHEA:13065"/>
        <dbReference type="ChEBI" id="CHEBI:15377"/>
        <dbReference type="ChEBI" id="CHEBI:15378"/>
        <dbReference type="ChEBI" id="CHEBI:30616"/>
        <dbReference type="ChEBI" id="CHEBI:43474"/>
        <dbReference type="ChEBI" id="CHEBI:456216"/>
        <dbReference type="EC" id="5.6.2.3"/>
    </reaction>
</comment>
<proteinExistence type="inferred from homology"/>
<dbReference type="EC" id="5.6.2.3" evidence="1"/>
<dbReference type="Proteomes" id="UP001152795">
    <property type="component" value="Unassembled WGS sequence"/>
</dbReference>
<keyword evidence="1" id="KW-0067">ATP-binding</keyword>
<dbReference type="GO" id="GO:0006281">
    <property type="term" value="P:DNA repair"/>
    <property type="evidence" value="ECO:0007669"/>
    <property type="project" value="UniProtKB-KW"/>
</dbReference>
<keyword evidence="1" id="KW-0233">DNA recombination</keyword>
<dbReference type="AlphaFoldDB" id="A0A7D9DBY5"/>
<dbReference type="Gene3D" id="3.40.50.300">
    <property type="entry name" value="P-loop containing nucleotide triphosphate hydrolases"/>
    <property type="match status" value="1"/>
</dbReference>
<keyword evidence="1" id="KW-0547">Nucleotide-binding</keyword>
<dbReference type="InterPro" id="IPR051055">
    <property type="entry name" value="PIF1_helicase"/>
</dbReference>
<dbReference type="EMBL" id="CACRXK020000450">
    <property type="protein sequence ID" value="CAB3981973.1"/>
    <property type="molecule type" value="Genomic_DNA"/>
</dbReference>
<dbReference type="Gene3D" id="3.60.10.10">
    <property type="entry name" value="Endonuclease/exonuclease/phosphatase"/>
    <property type="match status" value="1"/>
</dbReference>
<comment type="caution">
    <text evidence="3">The sequence shown here is derived from an EMBL/GenBank/DDBJ whole genome shotgun (WGS) entry which is preliminary data.</text>
</comment>
<evidence type="ECO:0000313" key="4">
    <source>
        <dbReference type="Proteomes" id="UP001152795"/>
    </source>
</evidence>
<sequence length="536" mass="60659">MKISGDPFYAFLSGSGGVGKSQLIKSIYQAALKHYNKRAGEDFRRVQVLLLAPTGKAAYLIKGNTIHSALSIPASQSLKIYKPLDSDLKGSKDDFGGVSIITIGDLFQLKPVIDGYIFTDLQSLNYYSVLAPNLWKKYFRMFGLDKIMRQRESKMFAEILNRLREGKHTTADLQKLKERCVPESNCPQEAPRLFIQNALVDKYNEQVYESFTDDRYTIKAQDSVIGAASAELKVKEKIMRQVPYVQQLAHKLKLAVGQRTEVATNVRTDDGLTNGASNIIKLIQLTDVNKPSGLIWVQFDYEDVGRKTRQENRTLYVRGIQSTWTPIKPVTTQFPCQSIVVNLNSNRAIPHIHYVALSRVTTIEGLYITDLCEDKISVDQRVVKEMELLRTEQSLNLCFKPLYMLDQSDLKVCYLNARSLQKHIEDVRKDINYSSMDIVIFTETRFNSSDTDDIYNIDGYRLFRNDVSQGTGPGRPYGGTAVYSRVPLKEGYPYAHNVNGIEFTIIKTESNPHLNIIGVYRSPGIATYITSTVFTT</sequence>
<protein>
    <recommendedName>
        <fullName evidence="1">ATP-dependent DNA helicase</fullName>
        <ecNumber evidence="1">5.6.2.3</ecNumber>
    </recommendedName>
</protein>
<accession>A0A7D9DBY5</accession>